<feature type="compositionally biased region" description="Low complexity" evidence="1">
    <location>
        <begin position="336"/>
        <end position="345"/>
    </location>
</feature>
<feature type="region of interest" description="Disordered" evidence="1">
    <location>
        <begin position="128"/>
        <end position="887"/>
    </location>
</feature>
<dbReference type="InterPro" id="IPR027838">
    <property type="entry name" value="DUF4585"/>
</dbReference>
<feature type="compositionally biased region" description="Basic and acidic residues" evidence="1">
    <location>
        <begin position="392"/>
        <end position="406"/>
    </location>
</feature>
<feature type="compositionally biased region" description="Pro residues" evidence="1">
    <location>
        <begin position="949"/>
        <end position="966"/>
    </location>
</feature>
<feature type="compositionally biased region" description="Polar residues" evidence="1">
    <location>
        <begin position="647"/>
        <end position="660"/>
    </location>
</feature>
<dbReference type="Ensembl" id="ENSOMET00000001970.1">
    <property type="protein sequence ID" value="ENSOMEP00000027438.1"/>
    <property type="gene ID" value="ENSOMEG00000009897.1"/>
</dbReference>
<feature type="compositionally biased region" description="Polar residues" evidence="1">
    <location>
        <begin position="439"/>
        <end position="448"/>
    </location>
</feature>
<dbReference type="OMA" id="AQFECVE"/>
<feature type="compositionally biased region" description="Polar residues" evidence="1">
    <location>
        <begin position="709"/>
        <end position="719"/>
    </location>
</feature>
<feature type="compositionally biased region" description="Polar residues" evidence="1">
    <location>
        <begin position="136"/>
        <end position="163"/>
    </location>
</feature>
<sequence>MDENEKTGENEEENSGVKAPIHVVRDVRRLVKNTYNLSFKAADGARPSSSKEGGIESSSETRGTSVTSGEEKVVKEETREEREEEKKEETKDPRMQTSSPLEKSKGISQPIQIECKAVCWKNDKSKTAHITKDTSFRPQVSSKSVTEVNREPQNSNKSTSGQKETPKLCEQDKKATTEAQKAVKEIPKVQENKDKSVETKVEKKPPMLGNLPKLPSKEREVSTAVVLIREKTNKSSTSPSPAQVETTASSQDSVPSLSPGPTTPGGRPGSGGHSVSMLLKEKGYQADIGAVVGDNHNTAGGKGPPRKHVNSLEIPLQTPPPSDGGPVDVPRERKFSSSSPSSGPSAAKDTSEALTQHKDDVELQASSSFKPPGKDPTKLKSSAQEQKPPPFKQKDVGDIETVKRLDPTFPPRSPAVRKFKPQPIEVKSLSKEPQKPEMPTNSTANQRPQAIEVKSVAKNSQKPVVPPKPSCKFKPTDLGANELHTASATSSSTGKLQSEEKSQTIVVSSPTIYRKISSDSTSSSSYSRKLAVSAVSSCKPPAHKMAAATISSFSNQLSDNEASTERGQLQAALPPSSNHAQKPVPTRADGLDETSASAPASDPKPDQVPEANLARANQASLMSSDIQKQLPRMTRPPEQAKAVAPNNAKQSSGVSNSQVPRYTHQPYHRPMSSECNQQTEDLRFFASDDPPSYEERESFSPLLLPDLASQRQGRYQPSTRGPPCSCSAGCPSHPGLAPRHHHHSPHNLTPPAPTHSPGQALPYQVNPPPLRPHQCRPEPHPMTYQPSSPKSSSVCLNQPPSMYHPPYQPAPCPPHPSFMPAEHSQHIDPRRPPVHKSPHQQQPSNITGAPYNDPGHGHSPGLPPVDTQYLCGPQSMGPSYGSDYGGDTSSLYSESNYGQTPRRVLLDPETGKYFYIEVPVQPLRKMLFDPETGQYVEVLIPQQTMSHSAPPPLAHPQVQPQPPRYPEPSAATAIHTTAPGVSYRNPSGQGSKLEHQNHPPLDHSYLESMYYVPTGMNASPNPTPPDYYHKHPSNLAPSGGKRA</sequence>
<reference evidence="3" key="2">
    <citation type="submission" date="2025-09" db="UniProtKB">
        <authorList>
            <consortium name="Ensembl"/>
        </authorList>
    </citation>
    <scope>IDENTIFICATION</scope>
</reference>
<feature type="compositionally biased region" description="Polar residues" evidence="1">
    <location>
        <begin position="784"/>
        <end position="800"/>
    </location>
</feature>
<feature type="compositionally biased region" description="Basic and acidic residues" evidence="1">
    <location>
        <begin position="164"/>
        <end position="205"/>
    </location>
</feature>
<organism evidence="3 4">
    <name type="scientific">Oryzias melastigma</name>
    <name type="common">Marine medaka</name>
    <dbReference type="NCBI Taxonomy" id="30732"/>
    <lineage>
        <taxon>Eukaryota</taxon>
        <taxon>Metazoa</taxon>
        <taxon>Chordata</taxon>
        <taxon>Craniata</taxon>
        <taxon>Vertebrata</taxon>
        <taxon>Euteleostomi</taxon>
        <taxon>Actinopterygii</taxon>
        <taxon>Neopterygii</taxon>
        <taxon>Teleostei</taxon>
        <taxon>Neoteleostei</taxon>
        <taxon>Acanthomorphata</taxon>
        <taxon>Ovalentaria</taxon>
        <taxon>Atherinomorphae</taxon>
        <taxon>Beloniformes</taxon>
        <taxon>Adrianichthyidae</taxon>
        <taxon>Oryziinae</taxon>
        <taxon>Oryzias</taxon>
    </lineage>
</organism>
<protein>
    <recommendedName>
        <fullName evidence="2">DUF4585 domain-containing protein</fullName>
    </recommendedName>
</protein>
<feature type="compositionally biased region" description="Basic and acidic residues" evidence="1">
    <location>
        <begin position="349"/>
        <end position="361"/>
    </location>
</feature>
<evidence type="ECO:0000256" key="1">
    <source>
        <dbReference type="SAM" id="MobiDB-lite"/>
    </source>
</evidence>
<feature type="domain" description="DUF4585" evidence="2">
    <location>
        <begin position="897"/>
        <end position="951"/>
    </location>
</feature>
<evidence type="ECO:0000259" key="2">
    <source>
        <dbReference type="Pfam" id="PF15232"/>
    </source>
</evidence>
<accession>A0A3B3DBE9</accession>
<evidence type="ECO:0000313" key="3">
    <source>
        <dbReference type="Ensembl" id="ENSOMEP00000027438.1"/>
    </source>
</evidence>
<dbReference type="PaxDb" id="30732-ENSOMEP00000027438"/>
<dbReference type="GO" id="GO:0005654">
    <property type="term" value="C:nucleoplasm"/>
    <property type="evidence" value="ECO:0007669"/>
    <property type="project" value="TreeGrafter"/>
</dbReference>
<feature type="compositionally biased region" description="Low complexity" evidence="1">
    <location>
        <begin position="48"/>
        <end position="60"/>
    </location>
</feature>
<dbReference type="GeneTree" id="ENSGT00940000168499"/>
<dbReference type="PANTHER" id="PTHR33775">
    <property type="entry name" value="CARDIAC-ENRICHED FHL2-INTERACTING PROTEIN-RELATED"/>
    <property type="match status" value="1"/>
</dbReference>
<evidence type="ECO:0000313" key="4">
    <source>
        <dbReference type="Proteomes" id="UP000261560"/>
    </source>
</evidence>
<feature type="compositionally biased region" description="Pro residues" evidence="1">
    <location>
        <begin position="802"/>
        <end position="817"/>
    </location>
</feature>
<dbReference type="Proteomes" id="UP000261560">
    <property type="component" value="Unplaced"/>
</dbReference>
<dbReference type="InterPro" id="IPR052303">
    <property type="entry name" value="CEFIP"/>
</dbReference>
<keyword evidence="4" id="KW-1185">Reference proteome</keyword>
<feature type="compositionally biased region" description="Basic and acidic residues" evidence="1">
    <location>
        <begin position="992"/>
        <end position="1005"/>
    </location>
</feature>
<dbReference type="PANTHER" id="PTHR33775:SF1">
    <property type="entry name" value="PROLINE-RICH BASIC PROTEIN 1"/>
    <property type="match status" value="1"/>
</dbReference>
<feature type="region of interest" description="Disordered" evidence="1">
    <location>
        <begin position="1"/>
        <end position="108"/>
    </location>
</feature>
<feature type="compositionally biased region" description="Polar residues" evidence="1">
    <location>
        <begin position="95"/>
        <end position="108"/>
    </location>
</feature>
<feature type="compositionally biased region" description="Polar residues" evidence="1">
    <location>
        <begin position="615"/>
        <end position="627"/>
    </location>
</feature>
<dbReference type="AlphaFoldDB" id="A0A3B3DBE9"/>
<feature type="region of interest" description="Disordered" evidence="1">
    <location>
        <begin position="946"/>
        <end position="1043"/>
    </location>
</feature>
<feature type="compositionally biased region" description="Polar residues" evidence="1">
    <location>
        <begin position="234"/>
        <end position="252"/>
    </location>
</feature>
<dbReference type="Pfam" id="PF15232">
    <property type="entry name" value="DUF4585"/>
    <property type="match status" value="1"/>
</dbReference>
<feature type="compositionally biased region" description="Low complexity" evidence="1">
    <location>
        <begin position="875"/>
        <end position="887"/>
    </location>
</feature>
<feature type="compositionally biased region" description="Low complexity" evidence="1">
    <location>
        <begin position="518"/>
        <end position="527"/>
    </location>
</feature>
<feature type="compositionally biased region" description="Basic and acidic residues" evidence="1">
    <location>
        <begin position="69"/>
        <end position="94"/>
    </location>
</feature>
<name>A0A3B3DBE9_ORYME</name>
<feature type="compositionally biased region" description="Polar residues" evidence="1">
    <location>
        <begin position="484"/>
        <end position="496"/>
    </location>
</feature>
<reference evidence="3" key="1">
    <citation type="submission" date="2025-08" db="UniProtKB">
        <authorList>
            <consortium name="Ensembl"/>
        </authorList>
    </citation>
    <scope>IDENTIFICATION</scope>
</reference>
<feature type="compositionally biased region" description="Polar residues" evidence="1">
    <location>
        <begin position="549"/>
        <end position="567"/>
    </location>
</feature>
<proteinExistence type="predicted"/>